<evidence type="ECO:0000256" key="10">
    <source>
        <dbReference type="ARBA" id="ARBA00031521"/>
    </source>
</evidence>
<evidence type="ECO:0000256" key="6">
    <source>
        <dbReference type="ARBA" id="ARBA00023128"/>
    </source>
</evidence>
<evidence type="ECO:0000256" key="1">
    <source>
        <dbReference type="ARBA" id="ARBA00004434"/>
    </source>
</evidence>
<evidence type="ECO:0000313" key="13">
    <source>
        <dbReference type="EMBL" id="CCU75248.1"/>
    </source>
</evidence>
<dbReference type="HOGENOM" id="CLU_136894_0_0_1"/>
<dbReference type="Proteomes" id="UP000015441">
    <property type="component" value="Unassembled WGS sequence"/>
</dbReference>
<sequence>MPPKKPINWKMLGKMTAAGLICCIGGPALVMYVSPTPEELFSRYNPDLQKRALESREKRQQEFDDFVMKLREYSKSDRPIWLVAEDAAKKDRESKLEGMKKLREEKMREAEEQEAERRRRLEIIKSNS</sequence>
<dbReference type="GO" id="GO:0005743">
    <property type="term" value="C:mitochondrial inner membrane"/>
    <property type="evidence" value="ECO:0007669"/>
    <property type="project" value="UniProtKB-SubCell"/>
</dbReference>
<dbReference type="EMBL" id="CAUH01001111">
    <property type="protein sequence ID" value="CCU75248.1"/>
    <property type="molecule type" value="Genomic_DNA"/>
</dbReference>
<accession>N1JBT8</accession>
<comment type="caution">
    <text evidence="13">The sequence shown here is derived from an EMBL/GenBank/DDBJ whole genome shotgun (WGS) entry which is preliminary data.</text>
</comment>
<evidence type="ECO:0000256" key="4">
    <source>
        <dbReference type="ARBA" id="ARBA00022792"/>
    </source>
</evidence>
<keyword evidence="5 11" id="KW-1133">Transmembrane helix</keyword>
<dbReference type="OrthoDB" id="5576752at2759"/>
<name>N1JBT8_BLUG1</name>
<reference evidence="13 14" key="1">
    <citation type="journal article" date="2010" name="Science">
        <title>Genome expansion and gene loss in powdery mildew fungi reveal tradeoffs in extreme parasitism.</title>
        <authorList>
            <person name="Spanu P.D."/>
            <person name="Abbott J.C."/>
            <person name="Amselem J."/>
            <person name="Burgis T.A."/>
            <person name="Soanes D.M."/>
            <person name="Stueber K."/>
            <person name="Ver Loren van Themaat E."/>
            <person name="Brown J.K.M."/>
            <person name="Butcher S.A."/>
            <person name="Gurr S.J."/>
            <person name="Lebrun M.-H."/>
            <person name="Ridout C.J."/>
            <person name="Schulze-Lefert P."/>
            <person name="Talbot N.J."/>
            <person name="Ahmadinejad N."/>
            <person name="Ametz C."/>
            <person name="Barton G.R."/>
            <person name="Benjdia M."/>
            <person name="Bidzinski P."/>
            <person name="Bindschedler L.V."/>
            <person name="Both M."/>
            <person name="Brewer M.T."/>
            <person name="Cadle-Davidson L."/>
            <person name="Cadle-Davidson M.M."/>
            <person name="Collemare J."/>
            <person name="Cramer R."/>
            <person name="Frenkel O."/>
            <person name="Godfrey D."/>
            <person name="Harriman J."/>
            <person name="Hoede C."/>
            <person name="King B.C."/>
            <person name="Klages S."/>
            <person name="Kleemann J."/>
            <person name="Knoll D."/>
            <person name="Koti P.S."/>
            <person name="Kreplak J."/>
            <person name="Lopez-Ruiz F.J."/>
            <person name="Lu X."/>
            <person name="Maekawa T."/>
            <person name="Mahanil S."/>
            <person name="Micali C."/>
            <person name="Milgroom M.G."/>
            <person name="Montana G."/>
            <person name="Noir S."/>
            <person name="O'Connell R.J."/>
            <person name="Oberhaensli S."/>
            <person name="Parlange F."/>
            <person name="Pedersen C."/>
            <person name="Quesneville H."/>
            <person name="Reinhardt R."/>
            <person name="Rott M."/>
            <person name="Sacristan S."/>
            <person name="Schmidt S.M."/>
            <person name="Schoen M."/>
            <person name="Skamnioti P."/>
            <person name="Sommer H."/>
            <person name="Stephens A."/>
            <person name="Takahara H."/>
            <person name="Thordal-Christensen H."/>
            <person name="Vigouroux M."/>
            <person name="Wessling R."/>
            <person name="Wicker T."/>
            <person name="Panstruga R."/>
        </authorList>
    </citation>
    <scope>NUCLEOTIDE SEQUENCE [LARGE SCALE GENOMIC DNA]</scope>
    <source>
        <strain evidence="13">DH14</strain>
    </source>
</reference>
<keyword evidence="4 11" id="KW-0999">Mitochondrion inner membrane</keyword>
<dbReference type="PANTHER" id="PTHR28202">
    <property type="entry name" value="ASSEMBLY FACTOR CBP4"/>
    <property type="match status" value="1"/>
</dbReference>
<evidence type="ECO:0000256" key="11">
    <source>
        <dbReference type="RuleBase" id="RU368005"/>
    </source>
</evidence>
<keyword evidence="3 11" id="KW-0812">Transmembrane</keyword>
<feature type="transmembrane region" description="Helical" evidence="11">
    <location>
        <begin position="12"/>
        <end position="33"/>
    </location>
</feature>
<evidence type="ECO:0000256" key="7">
    <source>
        <dbReference type="ARBA" id="ARBA00023136"/>
    </source>
</evidence>
<evidence type="ECO:0000256" key="8">
    <source>
        <dbReference type="ARBA" id="ARBA00023186"/>
    </source>
</evidence>
<gene>
    <name evidence="13" type="ORF">BGHDH14_bgh01156</name>
</gene>
<keyword evidence="8 11" id="KW-0143">Chaperone</keyword>
<dbReference type="InParanoid" id="N1JBT8"/>
<evidence type="ECO:0000256" key="9">
    <source>
        <dbReference type="ARBA" id="ARBA00025413"/>
    </source>
</evidence>
<dbReference type="FunCoup" id="N1JBT8">
    <property type="interactions" value="38"/>
</dbReference>
<keyword evidence="6 11" id="KW-0496">Mitochondrion</keyword>
<protein>
    <recommendedName>
        <fullName evidence="10 11">Cytochrome b mRNA-processing protein 4</fullName>
    </recommendedName>
</protein>
<comment type="function">
    <text evidence="9 11">Essential for the assembly of ubiquinol-cytochrome c reductase. It has a direct effect on the correct occurrence of the Rieske protein, core 4, core 5 and apocytochrome b.</text>
</comment>
<keyword evidence="7 11" id="KW-0472">Membrane</keyword>
<dbReference type="Pfam" id="PF07960">
    <property type="entry name" value="CBP4"/>
    <property type="match status" value="1"/>
</dbReference>
<evidence type="ECO:0000256" key="5">
    <source>
        <dbReference type="ARBA" id="ARBA00022989"/>
    </source>
</evidence>
<evidence type="ECO:0000256" key="3">
    <source>
        <dbReference type="ARBA" id="ARBA00022692"/>
    </source>
</evidence>
<comment type="subcellular location">
    <subcellularLocation>
        <location evidence="1 11">Mitochondrion inner membrane</location>
        <topology evidence="1 11">Single-pass membrane protein</topology>
    </subcellularLocation>
</comment>
<evidence type="ECO:0000256" key="12">
    <source>
        <dbReference type="SAM" id="MobiDB-lite"/>
    </source>
</evidence>
<evidence type="ECO:0000313" key="14">
    <source>
        <dbReference type="Proteomes" id="UP000015441"/>
    </source>
</evidence>
<dbReference type="InterPro" id="IPR012420">
    <property type="entry name" value="Cbp4"/>
</dbReference>
<dbReference type="AlphaFoldDB" id="N1JBT8"/>
<keyword evidence="14" id="KW-1185">Reference proteome</keyword>
<dbReference type="eggNOG" id="ENOG502S2G8">
    <property type="taxonomic scope" value="Eukaryota"/>
</dbReference>
<dbReference type="PANTHER" id="PTHR28202:SF1">
    <property type="entry name" value="ASSEMBLY FACTOR CBP4"/>
    <property type="match status" value="1"/>
</dbReference>
<proteinExistence type="inferred from homology"/>
<organism evidence="13 14">
    <name type="scientific">Blumeria graminis f. sp. hordei (strain DH14)</name>
    <name type="common">Barley powdery mildew</name>
    <name type="synonym">Oidium monilioides f. sp. hordei</name>
    <dbReference type="NCBI Taxonomy" id="546991"/>
    <lineage>
        <taxon>Eukaryota</taxon>
        <taxon>Fungi</taxon>
        <taxon>Dikarya</taxon>
        <taxon>Ascomycota</taxon>
        <taxon>Pezizomycotina</taxon>
        <taxon>Leotiomycetes</taxon>
        <taxon>Erysiphales</taxon>
        <taxon>Erysiphaceae</taxon>
        <taxon>Blumeria</taxon>
        <taxon>Blumeria hordei</taxon>
    </lineage>
</organism>
<feature type="region of interest" description="Disordered" evidence="12">
    <location>
        <begin position="93"/>
        <end position="128"/>
    </location>
</feature>
<comment type="similarity">
    <text evidence="2 11">Belongs to the CBP4 family.</text>
</comment>
<dbReference type="GO" id="GO:0034551">
    <property type="term" value="P:mitochondrial respiratory chain complex III assembly"/>
    <property type="evidence" value="ECO:0007669"/>
    <property type="project" value="TreeGrafter"/>
</dbReference>
<evidence type="ECO:0000256" key="2">
    <source>
        <dbReference type="ARBA" id="ARBA00006780"/>
    </source>
</evidence>